<evidence type="ECO:0000313" key="2">
    <source>
        <dbReference type="EMBL" id="WMV31780.1"/>
    </source>
</evidence>
<dbReference type="AlphaFoldDB" id="A0AAF0TYQ2"/>
<dbReference type="GO" id="GO:0005789">
    <property type="term" value="C:endoplasmic reticulum membrane"/>
    <property type="evidence" value="ECO:0007669"/>
    <property type="project" value="TreeGrafter"/>
</dbReference>
<proteinExistence type="predicted"/>
<dbReference type="PANTHER" id="PTHR23303:SF14">
    <property type="entry name" value="BOS COMPLEX SUBUNIT NOMO1-RELATED"/>
    <property type="match status" value="1"/>
</dbReference>
<dbReference type="Gene3D" id="2.60.40.1120">
    <property type="entry name" value="Carboxypeptidase-like, regulatory domain"/>
    <property type="match status" value="1"/>
</dbReference>
<keyword evidence="3" id="KW-1185">Reference proteome</keyword>
<dbReference type="Proteomes" id="UP001234989">
    <property type="component" value="Chromosome 6"/>
</dbReference>
<dbReference type="InterPro" id="IPR051417">
    <property type="entry name" value="SDr/BOS_complex"/>
</dbReference>
<protein>
    <submittedName>
        <fullName evidence="2">Uncharacterized protein</fullName>
    </submittedName>
</protein>
<sequence length="584" mass="65002">MSLFPIPAKVVKKLDKLRRNFLWKSNKEGKGYNFVNWKNVLLSKERGGLGIRNLRLQNESLLMKWLWRYTEEDAALWKEVIVAKYGELNSWCTKITSEPYGVGVWRTIRNLWPQMEGNVYIKVGNGNKTKFWKDGWIDQTSLRELFPDLFLICENPDARTIRIGGKLYQLASGGLLGQKETSGAYKLIPFYKGENTIFDVSPSSMSISVQHDHVIVPEKFQVTGFSVGGRVVDGDGNGIEGVEILVDGQKKSITDKEGYYKLDQVTSKRYTIEAKKVHYRFDRLIDFLVLPNMASISDIKAASYDVCGVAQTVNSEFKAKVALTHGPQNVKPQVKLTDESGHFCFEWFDLGTSMLEVSSSKPLASESKGFAFWVELVAPGLPGAGYLSYVVPPGDYRLSAIPANLENAKELLFSPSHIDVSVRSPILDVKFYQAQVSIHGSVVCKEKCGSSLSLTLLRLDGRNKDDKKTIGLANESNEFFFSNVLPGKYRVELKLHLPTLGIILPAACLSFISSFLPTRANTCPALSCHHQVPTALPCQANKLPCLVDANVCTYAPKGAIRLSLPLHIQTALPILKHLEHNAAL</sequence>
<gene>
    <name evidence="2" type="ORF">MTR67_025165</name>
</gene>
<keyword evidence="1" id="KW-0732">Signal</keyword>
<accession>A0AAF0TYQ2</accession>
<organism evidence="2 3">
    <name type="scientific">Solanum verrucosum</name>
    <dbReference type="NCBI Taxonomy" id="315347"/>
    <lineage>
        <taxon>Eukaryota</taxon>
        <taxon>Viridiplantae</taxon>
        <taxon>Streptophyta</taxon>
        <taxon>Embryophyta</taxon>
        <taxon>Tracheophyta</taxon>
        <taxon>Spermatophyta</taxon>
        <taxon>Magnoliopsida</taxon>
        <taxon>eudicotyledons</taxon>
        <taxon>Gunneridae</taxon>
        <taxon>Pentapetalae</taxon>
        <taxon>asterids</taxon>
        <taxon>lamiids</taxon>
        <taxon>Solanales</taxon>
        <taxon>Solanaceae</taxon>
        <taxon>Solanoideae</taxon>
        <taxon>Solaneae</taxon>
        <taxon>Solanum</taxon>
    </lineage>
</organism>
<dbReference type="SUPFAM" id="SSF49464">
    <property type="entry name" value="Carboxypeptidase regulatory domain-like"/>
    <property type="match status" value="1"/>
</dbReference>
<dbReference type="Pfam" id="PF13620">
    <property type="entry name" value="CarboxypepD_reg"/>
    <property type="match status" value="1"/>
</dbReference>
<reference evidence="2" key="1">
    <citation type="submission" date="2023-08" db="EMBL/GenBank/DDBJ databases">
        <title>A de novo genome assembly of Solanum verrucosum Schlechtendal, a Mexican diploid species geographically isolated from the other diploid A-genome species in potato relatives.</title>
        <authorList>
            <person name="Hosaka K."/>
        </authorList>
    </citation>
    <scope>NUCLEOTIDE SEQUENCE</scope>
    <source>
        <tissue evidence="2">Young leaves</tissue>
    </source>
</reference>
<evidence type="ECO:0000256" key="1">
    <source>
        <dbReference type="ARBA" id="ARBA00022729"/>
    </source>
</evidence>
<dbReference type="EMBL" id="CP133617">
    <property type="protein sequence ID" value="WMV31780.1"/>
    <property type="molecule type" value="Genomic_DNA"/>
</dbReference>
<name>A0AAF0TYQ2_SOLVR</name>
<dbReference type="PANTHER" id="PTHR23303">
    <property type="entry name" value="CARBOXYPEPTIDASE REGULATORY REGION-CONTAINING"/>
    <property type="match status" value="1"/>
</dbReference>
<dbReference type="InterPro" id="IPR008969">
    <property type="entry name" value="CarboxyPept-like_regulatory"/>
</dbReference>
<evidence type="ECO:0000313" key="3">
    <source>
        <dbReference type="Proteomes" id="UP001234989"/>
    </source>
</evidence>